<gene>
    <name evidence="1" type="ORF">KP509_08G013200</name>
</gene>
<sequence length="30" mass="3727">MTMRISYHFYKKNTVFSIFCATCSEWWRSC</sequence>
<proteinExistence type="predicted"/>
<dbReference type="AlphaFoldDB" id="A0A8T2U601"/>
<evidence type="ECO:0000313" key="1">
    <source>
        <dbReference type="EMBL" id="KAH7430762.1"/>
    </source>
</evidence>
<protein>
    <submittedName>
        <fullName evidence="1">Uncharacterized protein</fullName>
    </submittedName>
</protein>
<evidence type="ECO:0000313" key="2">
    <source>
        <dbReference type="Proteomes" id="UP000825935"/>
    </source>
</evidence>
<keyword evidence="2" id="KW-1185">Reference proteome</keyword>
<organism evidence="1 2">
    <name type="scientific">Ceratopteris richardii</name>
    <name type="common">Triangle waterfern</name>
    <dbReference type="NCBI Taxonomy" id="49495"/>
    <lineage>
        <taxon>Eukaryota</taxon>
        <taxon>Viridiplantae</taxon>
        <taxon>Streptophyta</taxon>
        <taxon>Embryophyta</taxon>
        <taxon>Tracheophyta</taxon>
        <taxon>Polypodiopsida</taxon>
        <taxon>Polypodiidae</taxon>
        <taxon>Polypodiales</taxon>
        <taxon>Pteridineae</taxon>
        <taxon>Pteridaceae</taxon>
        <taxon>Parkerioideae</taxon>
        <taxon>Ceratopteris</taxon>
    </lineage>
</organism>
<reference evidence="1" key="1">
    <citation type="submission" date="2021-08" db="EMBL/GenBank/DDBJ databases">
        <title>WGS assembly of Ceratopteris richardii.</title>
        <authorList>
            <person name="Marchant D.B."/>
            <person name="Chen G."/>
            <person name="Jenkins J."/>
            <person name="Shu S."/>
            <person name="Leebens-Mack J."/>
            <person name="Grimwood J."/>
            <person name="Schmutz J."/>
            <person name="Soltis P."/>
            <person name="Soltis D."/>
            <person name="Chen Z.-H."/>
        </authorList>
    </citation>
    <scope>NUCLEOTIDE SEQUENCE</scope>
    <source>
        <strain evidence="1">Whitten #5841</strain>
        <tissue evidence="1">Leaf</tissue>
    </source>
</reference>
<dbReference type="EMBL" id="CM035413">
    <property type="protein sequence ID" value="KAH7430762.1"/>
    <property type="molecule type" value="Genomic_DNA"/>
</dbReference>
<comment type="caution">
    <text evidence="1">The sequence shown here is derived from an EMBL/GenBank/DDBJ whole genome shotgun (WGS) entry which is preliminary data.</text>
</comment>
<dbReference type="Proteomes" id="UP000825935">
    <property type="component" value="Chromosome 8"/>
</dbReference>
<accession>A0A8T2U601</accession>
<name>A0A8T2U601_CERRI</name>
<dbReference type="OrthoDB" id="1357022at2759"/>